<evidence type="ECO:0000256" key="1">
    <source>
        <dbReference type="SAM" id="MobiDB-lite"/>
    </source>
</evidence>
<sequence>MFDRLKQLEVLRKSFETQGWALAHQMFPAEVAAAMLFQFQRGLGNTPETYTGIWGKGPFTREFCFESYAYHYPFHAGLLWSLTPYMQALTGKELLPTTSYFRVYRKGDHCALHVDRAAAEYAISLTLGYSDDISWPLWVSKDAVREDARMKEGGLLPDGTAMSMLRIPMQPGDAVIYDGVNRLHGRHDPNPNEWSAHLFYDFVDRNGPYADQAFDRRDEFVQPSAFHFPAPGAPTTPRKKVRRHTR</sequence>
<dbReference type="AlphaFoldDB" id="A0A1G9P584"/>
<dbReference type="SUPFAM" id="SSF51197">
    <property type="entry name" value="Clavaminate synthase-like"/>
    <property type="match status" value="1"/>
</dbReference>
<dbReference type="OrthoDB" id="7628041at2"/>
<feature type="compositionally biased region" description="Basic residues" evidence="1">
    <location>
        <begin position="237"/>
        <end position="246"/>
    </location>
</feature>
<protein>
    <recommendedName>
        <fullName evidence="4">Phytanoyl-CoA dioxygenase (PhyH)</fullName>
    </recommendedName>
</protein>
<evidence type="ECO:0008006" key="4">
    <source>
        <dbReference type="Google" id="ProtNLM"/>
    </source>
</evidence>
<dbReference type="Proteomes" id="UP000199759">
    <property type="component" value="Unassembled WGS sequence"/>
</dbReference>
<accession>A0A1G9P584</accession>
<dbReference type="RefSeq" id="WP_091767196.1">
    <property type="nucleotide sequence ID" value="NZ_FNHG01000003.1"/>
</dbReference>
<proteinExistence type="predicted"/>
<evidence type="ECO:0000313" key="3">
    <source>
        <dbReference type="Proteomes" id="UP000199759"/>
    </source>
</evidence>
<evidence type="ECO:0000313" key="2">
    <source>
        <dbReference type="EMBL" id="SDL93387.1"/>
    </source>
</evidence>
<feature type="region of interest" description="Disordered" evidence="1">
    <location>
        <begin position="225"/>
        <end position="246"/>
    </location>
</feature>
<gene>
    <name evidence="2" type="ORF">SAMN04488568_10397</name>
</gene>
<keyword evidence="3" id="KW-1185">Reference proteome</keyword>
<organism evidence="2 3">
    <name type="scientific">Maricaulis salignorans</name>
    <dbReference type="NCBI Taxonomy" id="144026"/>
    <lineage>
        <taxon>Bacteria</taxon>
        <taxon>Pseudomonadati</taxon>
        <taxon>Pseudomonadota</taxon>
        <taxon>Alphaproteobacteria</taxon>
        <taxon>Maricaulales</taxon>
        <taxon>Maricaulaceae</taxon>
        <taxon>Maricaulis</taxon>
    </lineage>
</organism>
<dbReference type="EMBL" id="FNHG01000003">
    <property type="protein sequence ID" value="SDL93387.1"/>
    <property type="molecule type" value="Genomic_DNA"/>
</dbReference>
<name>A0A1G9P584_9PROT</name>
<reference evidence="2 3" key="1">
    <citation type="submission" date="2016-10" db="EMBL/GenBank/DDBJ databases">
        <authorList>
            <person name="de Groot N.N."/>
        </authorList>
    </citation>
    <scope>NUCLEOTIDE SEQUENCE [LARGE SCALE GENOMIC DNA]</scope>
    <source>
        <strain evidence="2 3">DSM 16077</strain>
    </source>
</reference>